<dbReference type="EMBL" id="AGCM01000073">
    <property type="protein sequence ID" value="EHM54296.1"/>
    <property type="molecule type" value="Genomic_DNA"/>
</dbReference>
<dbReference type="AlphaFoldDB" id="G9ZEX6"/>
<reference evidence="1 2" key="1">
    <citation type="submission" date="2011-08" db="EMBL/GenBank/DDBJ databases">
        <authorList>
            <person name="Weinstock G."/>
            <person name="Sodergren E."/>
            <person name="Clifton S."/>
            <person name="Fulton L."/>
            <person name="Fulton B."/>
            <person name="Courtney L."/>
            <person name="Fronick C."/>
            <person name="Harrison M."/>
            <person name="Strong C."/>
            <person name="Farmer C."/>
            <person name="Delahaunty K."/>
            <person name="Markovic C."/>
            <person name="Hall O."/>
            <person name="Minx P."/>
            <person name="Tomlinson C."/>
            <person name="Mitreva M."/>
            <person name="Hou S."/>
            <person name="Chen J."/>
            <person name="Wollam A."/>
            <person name="Pepin K.H."/>
            <person name="Johnson M."/>
            <person name="Bhonagiri V."/>
            <person name="Zhang X."/>
            <person name="Suruliraj S."/>
            <person name="Warren W."/>
            <person name="Chinwalla A."/>
            <person name="Mardis E.R."/>
            <person name="Wilson R.K."/>
        </authorList>
    </citation>
    <scope>NUCLEOTIDE SEQUENCE [LARGE SCALE GENOMIC DNA]</scope>
    <source>
        <strain evidence="1 2">F0432</strain>
    </source>
</reference>
<protein>
    <submittedName>
        <fullName evidence="1">Peptide chain release factor-like protein</fullName>
    </submittedName>
</protein>
<dbReference type="STRING" id="797473.HMPREF9080_01316"/>
<name>G9ZEX6_9GAMM</name>
<gene>
    <name evidence="1" type="ORF">HMPREF9080_01316</name>
</gene>
<accession>G9ZEX6</accession>
<dbReference type="Proteomes" id="UP000004750">
    <property type="component" value="Unassembled WGS sequence"/>
</dbReference>
<dbReference type="HOGENOM" id="CLU_192115_0_0_6"/>
<evidence type="ECO:0000313" key="1">
    <source>
        <dbReference type="EMBL" id="EHM54296.1"/>
    </source>
</evidence>
<proteinExistence type="predicted"/>
<comment type="caution">
    <text evidence="1">The sequence shown here is derived from an EMBL/GenBank/DDBJ whole genome shotgun (WGS) entry which is preliminary data.</text>
</comment>
<organism evidence="1 2">
    <name type="scientific">Cardiobacterium valvarum F0432</name>
    <dbReference type="NCBI Taxonomy" id="797473"/>
    <lineage>
        <taxon>Bacteria</taxon>
        <taxon>Pseudomonadati</taxon>
        <taxon>Pseudomonadota</taxon>
        <taxon>Gammaproteobacteria</taxon>
        <taxon>Cardiobacteriales</taxon>
        <taxon>Cardiobacteriaceae</taxon>
        <taxon>Cardiobacterium</taxon>
    </lineage>
</organism>
<evidence type="ECO:0000313" key="2">
    <source>
        <dbReference type="Proteomes" id="UP000004750"/>
    </source>
</evidence>
<dbReference type="InterPro" id="IPR045853">
    <property type="entry name" value="Pep_chain_release_fac_I_sf"/>
</dbReference>
<dbReference type="Gene3D" id="3.30.160.20">
    <property type="match status" value="1"/>
</dbReference>
<dbReference type="SUPFAM" id="SSF75620">
    <property type="entry name" value="Release factor"/>
    <property type="match status" value="1"/>
</dbReference>
<sequence>MSGLRVKVQAERSQHANRRLACQQLDARHAALAAEREAVQRHAQHCCHFQIERGNPVRIFVGDDFHERA</sequence>